<accession>A0A3E5FS09</accession>
<dbReference type="EC" id="1.5.1.54" evidence="12"/>
<dbReference type="SUPFAM" id="SSF51730">
    <property type="entry name" value="FAD-linked oxidoreductase"/>
    <property type="match status" value="1"/>
</dbReference>
<evidence type="ECO:0000256" key="10">
    <source>
        <dbReference type="ARBA" id="ARBA00034478"/>
    </source>
</evidence>
<dbReference type="Gene3D" id="3.20.20.220">
    <property type="match status" value="1"/>
</dbReference>
<keyword evidence="7 12" id="KW-0560">Oxidoreductase</keyword>
<dbReference type="InterPro" id="IPR003171">
    <property type="entry name" value="Mehydrof_redctse-like"/>
</dbReference>
<dbReference type="EMBL" id="QSVF01000004">
    <property type="protein sequence ID" value="RGO12580.1"/>
    <property type="molecule type" value="Genomic_DNA"/>
</dbReference>
<dbReference type="RefSeq" id="WP_004608681.1">
    <property type="nucleotide sequence ID" value="NZ_CABKNM010000011.1"/>
</dbReference>
<keyword evidence="9" id="KW-0486">Methionine biosynthesis</keyword>
<evidence type="ECO:0000256" key="9">
    <source>
        <dbReference type="ARBA" id="ARBA00023167"/>
    </source>
</evidence>
<dbReference type="AlphaFoldDB" id="A0A3E5FS09"/>
<sequence length="296" mass="33582">MKIIDLLHKRPTLSFEIFPPKNYDGDISSIYQTIDELSKLKPDFISVTYGAGGSTTKNTVEIASKIKNDYNIEAVAHLSCIDASPKQLIKIIDALKENKIENILSLRGDYPKDYDPKNTYHYFKYASELNEFITKNYPDTFCLSGACYPEVHQEATSLENDLDALKKKVDAGAQYLITQIFFDNNYYYRLLREARIKGINVPIIAGIMPATNSKSLLKIAKLSGSNIPYNLSAMIERFKNNPKAMKEVGINYAVYQIIDLITNGVEGIHIYTMNRPEIAKEIIARIDNILKEFIND</sequence>
<keyword evidence="6 12" id="KW-0274">FAD</keyword>
<dbReference type="GO" id="GO:0035999">
    <property type="term" value="P:tetrahydrofolate interconversion"/>
    <property type="evidence" value="ECO:0007669"/>
    <property type="project" value="UniProtKB-UniPathway"/>
</dbReference>
<evidence type="ECO:0000256" key="4">
    <source>
        <dbReference type="ARBA" id="ARBA00022605"/>
    </source>
</evidence>
<evidence type="ECO:0000256" key="1">
    <source>
        <dbReference type="ARBA" id="ARBA00001974"/>
    </source>
</evidence>
<dbReference type="InterPro" id="IPR004620">
    <property type="entry name" value="MTHF_reductase_bac"/>
</dbReference>
<keyword evidence="4" id="KW-0028">Amino-acid biosynthesis</keyword>
<dbReference type="Pfam" id="PF02219">
    <property type="entry name" value="MTHFR"/>
    <property type="match status" value="1"/>
</dbReference>
<keyword evidence="8" id="KW-0520">NAD</keyword>
<evidence type="ECO:0000256" key="7">
    <source>
        <dbReference type="ARBA" id="ARBA00023002"/>
    </source>
</evidence>
<evidence type="ECO:0000256" key="2">
    <source>
        <dbReference type="ARBA" id="ARBA00004777"/>
    </source>
</evidence>
<dbReference type="NCBIfam" id="TIGR00676">
    <property type="entry name" value="fadh2"/>
    <property type="match status" value="1"/>
</dbReference>
<organism evidence="13 14">
    <name type="scientific">Thomasclavelia spiroformis</name>
    <dbReference type="NCBI Taxonomy" id="29348"/>
    <lineage>
        <taxon>Bacteria</taxon>
        <taxon>Bacillati</taxon>
        <taxon>Bacillota</taxon>
        <taxon>Erysipelotrichia</taxon>
        <taxon>Erysipelotrichales</taxon>
        <taxon>Coprobacillaceae</taxon>
        <taxon>Thomasclavelia</taxon>
    </lineage>
</organism>
<evidence type="ECO:0000256" key="11">
    <source>
        <dbReference type="ARBA" id="ARBA00048628"/>
    </source>
</evidence>
<comment type="catalytic activity">
    <reaction evidence="11">
        <text>(6S)-5-methyl-5,6,7,8-tetrahydrofolate + NAD(+) = (6R)-5,10-methylene-5,6,7,8-tetrahydrofolate + NADH + H(+)</text>
        <dbReference type="Rhea" id="RHEA:19821"/>
        <dbReference type="ChEBI" id="CHEBI:15378"/>
        <dbReference type="ChEBI" id="CHEBI:15636"/>
        <dbReference type="ChEBI" id="CHEBI:18608"/>
        <dbReference type="ChEBI" id="CHEBI:57540"/>
        <dbReference type="ChEBI" id="CHEBI:57945"/>
        <dbReference type="EC" id="1.5.1.54"/>
    </reaction>
    <physiologicalReaction direction="right-to-left" evidence="11">
        <dbReference type="Rhea" id="RHEA:19823"/>
    </physiologicalReaction>
</comment>
<comment type="cofactor">
    <cofactor evidence="1 12">
        <name>FAD</name>
        <dbReference type="ChEBI" id="CHEBI:57692"/>
    </cofactor>
</comment>
<evidence type="ECO:0000256" key="3">
    <source>
        <dbReference type="ARBA" id="ARBA00006743"/>
    </source>
</evidence>
<proteinExistence type="inferred from homology"/>
<dbReference type="GeneID" id="94017757"/>
<evidence type="ECO:0000256" key="8">
    <source>
        <dbReference type="ARBA" id="ARBA00023027"/>
    </source>
</evidence>
<protein>
    <recommendedName>
        <fullName evidence="12">Methylenetetrahydrofolate reductase</fullName>
        <ecNumber evidence="12">1.5.1.54</ecNumber>
    </recommendedName>
</protein>
<dbReference type="CDD" id="cd00537">
    <property type="entry name" value="MTHFR"/>
    <property type="match status" value="1"/>
</dbReference>
<name>A0A3E5FS09_9FIRM</name>
<evidence type="ECO:0000313" key="14">
    <source>
        <dbReference type="Proteomes" id="UP000261087"/>
    </source>
</evidence>
<comment type="caution">
    <text evidence="13">The sequence shown here is derived from an EMBL/GenBank/DDBJ whole genome shotgun (WGS) entry which is preliminary data.</text>
</comment>
<dbReference type="Proteomes" id="UP000261087">
    <property type="component" value="Unassembled WGS sequence"/>
</dbReference>
<gene>
    <name evidence="13" type="primary">metF</name>
    <name evidence="13" type="ORF">DXB31_02405</name>
</gene>
<keyword evidence="5 12" id="KW-0285">Flavoprotein</keyword>
<dbReference type="GO" id="GO:0106312">
    <property type="term" value="F:methylenetetrahydrofolate reductase (NADH) activity"/>
    <property type="evidence" value="ECO:0007669"/>
    <property type="project" value="UniProtKB-EC"/>
</dbReference>
<evidence type="ECO:0000256" key="6">
    <source>
        <dbReference type="ARBA" id="ARBA00022827"/>
    </source>
</evidence>
<evidence type="ECO:0000256" key="12">
    <source>
        <dbReference type="RuleBase" id="RU003862"/>
    </source>
</evidence>
<dbReference type="GO" id="GO:0071949">
    <property type="term" value="F:FAD binding"/>
    <property type="evidence" value="ECO:0007669"/>
    <property type="project" value="TreeGrafter"/>
</dbReference>
<comment type="pathway">
    <text evidence="2 12">One-carbon metabolism; tetrahydrofolate interconversion.</text>
</comment>
<comment type="pathway">
    <text evidence="10">Amino-acid biosynthesis; L-methionine biosynthesis via de novo pathway.</text>
</comment>
<dbReference type="GO" id="GO:0005829">
    <property type="term" value="C:cytosol"/>
    <property type="evidence" value="ECO:0007669"/>
    <property type="project" value="InterPro"/>
</dbReference>
<dbReference type="InterPro" id="IPR029041">
    <property type="entry name" value="FAD-linked_oxidoreductase-like"/>
</dbReference>
<dbReference type="PANTHER" id="PTHR45754">
    <property type="entry name" value="METHYLENETETRAHYDROFOLATE REDUCTASE"/>
    <property type="match status" value="1"/>
</dbReference>
<dbReference type="GO" id="GO:0009086">
    <property type="term" value="P:methionine biosynthetic process"/>
    <property type="evidence" value="ECO:0007669"/>
    <property type="project" value="UniProtKB-KW"/>
</dbReference>
<evidence type="ECO:0000256" key="5">
    <source>
        <dbReference type="ARBA" id="ARBA00022630"/>
    </source>
</evidence>
<dbReference type="PANTHER" id="PTHR45754:SF3">
    <property type="entry name" value="METHYLENETETRAHYDROFOLATE REDUCTASE (NADPH)"/>
    <property type="match status" value="1"/>
</dbReference>
<evidence type="ECO:0000313" key="13">
    <source>
        <dbReference type="EMBL" id="RGO12580.1"/>
    </source>
</evidence>
<comment type="similarity">
    <text evidence="3 12">Belongs to the methylenetetrahydrofolate reductase family.</text>
</comment>
<reference evidence="13 14" key="1">
    <citation type="submission" date="2018-08" db="EMBL/GenBank/DDBJ databases">
        <title>A genome reference for cultivated species of the human gut microbiota.</title>
        <authorList>
            <person name="Zou Y."/>
            <person name="Xue W."/>
            <person name="Luo G."/>
        </authorList>
    </citation>
    <scope>NUCLEOTIDE SEQUENCE [LARGE SCALE GENOMIC DNA]</scope>
    <source>
        <strain evidence="13 14">OM02-6</strain>
    </source>
</reference>
<dbReference type="UniPathway" id="UPA00193"/>